<keyword evidence="5" id="KW-0472">Membrane</keyword>
<evidence type="ECO:0000256" key="4">
    <source>
        <dbReference type="SAM" id="MobiDB-lite"/>
    </source>
</evidence>
<dbReference type="EMBL" id="CP018176">
    <property type="protein sequence ID" value="AUJ29790.1"/>
    <property type="molecule type" value="Genomic_DNA"/>
</dbReference>
<evidence type="ECO:0000313" key="7">
    <source>
        <dbReference type="EMBL" id="AUJ29790.1"/>
    </source>
</evidence>
<dbReference type="PANTHER" id="PTHR22683:SF47">
    <property type="entry name" value="FTSK DOMAIN-CONTAINING PROTEIN YDCQ"/>
    <property type="match status" value="1"/>
</dbReference>
<dbReference type="Pfam" id="PF01580">
    <property type="entry name" value="FtsK_SpoIIIE"/>
    <property type="match status" value="1"/>
</dbReference>
<dbReference type="PANTHER" id="PTHR22683">
    <property type="entry name" value="SPORULATION PROTEIN RELATED"/>
    <property type="match status" value="1"/>
</dbReference>
<feature type="binding site" evidence="3">
    <location>
        <begin position="212"/>
        <end position="219"/>
    </location>
    <ligand>
        <name>ATP</name>
        <dbReference type="ChEBI" id="CHEBI:30616"/>
    </ligand>
</feature>
<evidence type="ECO:0000256" key="1">
    <source>
        <dbReference type="ARBA" id="ARBA00022741"/>
    </source>
</evidence>
<keyword evidence="5" id="KW-0812">Transmembrane</keyword>
<keyword evidence="1 3" id="KW-0547">Nucleotide-binding</keyword>
<dbReference type="InterPro" id="IPR027417">
    <property type="entry name" value="P-loop_NTPase"/>
</dbReference>
<feature type="domain" description="FtsK" evidence="6">
    <location>
        <begin position="195"/>
        <end position="381"/>
    </location>
</feature>
<dbReference type="InterPro" id="IPR002543">
    <property type="entry name" value="FtsK_dom"/>
</dbReference>
<accession>A0A3Q8CLX8</accession>
<dbReference type="PROSITE" id="PS50901">
    <property type="entry name" value="FTSK"/>
    <property type="match status" value="1"/>
</dbReference>
<dbReference type="KEGG" id="lhw:BSQ49_06045"/>
<keyword evidence="5" id="KW-1133">Transmembrane helix</keyword>
<dbReference type="Proteomes" id="UP000314960">
    <property type="component" value="Chromosome"/>
</dbReference>
<protein>
    <recommendedName>
        <fullName evidence="6">FtsK domain-containing protein</fullName>
    </recommendedName>
</protein>
<feature type="transmembrane region" description="Helical" evidence="5">
    <location>
        <begin position="16"/>
        <end position="41"/>
    </location>
</feature>
<dbReference type="GO" id="GO:0003677">
    <property type="term" value="F:DNA binding"/>
    <property type="evidence" value="ECO:0007669"/>
    <property type="project" value="InterPro"/>
</dbReference>
<dbReference type="AlphaFoldDB" id="A0A3Q8CLX8"/>
<evidence type="ECO:0000256" key="2">
    <source>
        <dbReference type="ARBA" id="ARBA00022840"/>
    </source>
</evidence>
<evidence type="ECO:0000259" key="6">
    <source>
        <dbReference type="PROSITE" id="PS50901"/>
    </source>
</evidence>
<evidence type="ECO:0000313" key="8">
    <source>
        <dbReference type="Proteomes" id="UP000314960"/>
    </source>
</evidence>
<feature type="transmembrane region" description="Helical" evidence="5">
    <location>
        <begin position="47"/>
        <end position="69"/>
    </location>
</feature>
<keyword evidence="2 3" id="KW-0067">ATP-binding</keyword>
<dbReference type="SUPFAM" id="SSF52540">
    <property type="entry name" value="P-loop containing nucleoside triphosphate hydrolases"/>
    <property type="match status" value="1"/>
</dbReference>
<reference evidence="7 8" key="1">
    <citation type="submission" date="2016-11" db="EMBL/GenBank/DDBJ databases">
        <title>Interaction between Lactobacillus species and yeast in water kefir.</title>
        <authorList>
            <person name="Behr J."/>
            <person name="Xu D."/>
            <person name="Vogel R.F."/>
        </authorList>
    </citation>
    <scope>NUCLEOTIDE SEQUENCE [LARGE SCALE GENOMIC DNA]</scope>
    <source>
        <strain evidence="7 8">TMW 1.1822</strain>
    </source>
</reference>
<evidence type="ECO:0000256" key="3">
    <source>
        <dbReference type="PROSITE-ProRule" id="PRU00289"/>
    </source>
</evidence>
<dbReference type="Gene3D" id="3.40.50.300">
    <property type="entry name" value="P-loop containing nucleotide triphosphate hydrolases"/>
    <property type="match status" value="1"/>
</dbReference>
<proteinExistence type="predicted"/>
<feature type="region of interest" description="Disordered" evidence="4">
    <location>
        <begin position="439"/>
        <end position="466"/>
    </location>
</feature>
<sequence length="466" mass="54063">MFKYKGIRIRRFHRDIVFIYLSLLSLPFTLLSISFLYLVYARSPDKLIWAALVAAVFALGGAIIIFAIYKKSDNHNGFFTRVKHRQLLARMIIDNKLYLAKNRNYNNSRQKIIYFPKVYYRYKELIITVRFPMDLQKNQDKFNRIGEQLEQALFADLFDIVDEKGFKAYKLINDPIQNRISITDIKPDSKKIELMHGFTWDYNKFPHALISGVTGGGKTYFIQALLKSFIDLGANCYICDPKMSDLSQLDQIPVLEEKVFSSTGQINKCVREFYEQMVERQKEYKQLLRKVGEIGKDYRSFNMQPKVLFFDEYVAHMSNLDFKEQEKTLGYLKQIILLGRQLGFFLVAGMQRPDAKYFEDGMRDQFGLRISLGQMSRSGYIMMFGESDKNFKVQSDEVRGWGYVSIGGAYVRAFFAPFVPSEFSFYNYLLSKDEPSQLSDQSRQAIAERGRGTPSEAARAKSGGRS</sequence>
<evidence type="ECO:0000256" key="5">
    <source>
        <dbReference type="SAM" id="Phobius"/>
    </source>
</evidence>
<gene>
    <name evidence="7" type="ORF">BSQ49_06045</name>
</gene>
<dbReference type="GO" id="GO:0005524">
    <property type="term" value="F:ATP binding"/>
    <property type="evidence" value="ECO:0007669"/>
    <property type="project" value="UniProtKB-UniRule"/>
</dbReference>
<dbReference type="InterPro" id="IPR050206">
    <property type="entry name" value="FtsK/SpoIIIE/SftA"/>
</dbReference>
<organism evidence="7 8">
    <name type="scientific">Liquorilactobacillus hordei</name>
    <dbReference type="NCBI Taxonomy" id="468911"/>
    <lineage>
        <taxon>Bacteria</taxon>
        <taxon>Bacillati</taxon>
        <taxon>Bacillota</taxon>
        <taxon>Bacilli</taxon>
        <taxon>Lactobacillales</taxon>
        <taxon>Lactobacillaceae</taxon>
        <taxon>Liquorilactobacillus</taxon>
    </lineage>
</organism>
<dbReference type="RefSeq" id="WP_141053540.1">
    <property type="nucleotide sequence ID" value="NZ_CP018176.1"/>
</dbReference>
<name>A0A3Q8CLX8_9LACO</name>